<evidence type="ECO:0000313" key="3">
    <source>
        <dbReference type="Proteomes" id="UP000198661"/>
    </source>
</evidence>
<gene>
    <name evidence="2" type="ORF">SAMN04488025_12647</name>
</gene>
<dbReference type="AlphaFoldDB" id="A0A1I2QY98"/>
<sequence>MSLRRGVIAAVTLLFLLMNAACQLTERPEHREGLSNDSRSYSYVSYQKDYIKRAALQTPGVKEAEVYYTGRRLIVKITPKPEVRPDRYDALRREARRRIAASAPRNPVHIVIDRKR</sequence>
<protein>
    <recommendedName>
        <fullName evidence="4">Sporulation lipoprotein YhcN/YlaJ (Spore_YhcN_YlaJ)</fullName>
    </recommendedName>
</protein>
<dbReference type="RefSeq" id="WP_092039866.1">
    <property type="nucleotide sequence ID" value="NZ_FOOK01000026.1"/>
</dbReference>
<evidence type="ECO:0000256" key="1">
    <source>
        <dbReference type="SAM" id="SignalP"/>
    </source>
</evidence>
<dbReference type="EMBL" id="FOOK01000026">
    <property type="protein sequence ID" value="SFG33030.1"/>
    <property type="molecule type" value="Genomic_DNA"/>
</dbReference>
<keyword evidence="1" id="KW-0732">Signal</keyword>
<evidence type="ECO:0008006" key="4">
    <source>
        <dbReference type="Google" id="ProtNLM"/>
    </source>
</evidence>
<organism evidence="2 3">
    <name type="scientific">Planifilum fulgidum</name>
    <dbReference type="NCBI Taxonomy" id="201973"/>
    <lineage>
        <taxon>Bacteria</taxon>
        <taxon>Bacillati</taxon>
        <taxon>Bacillota</taxon>
        <taxon>Bacilli</taxon>
        <taxon>Bacillales</taxon>
        <taxon>Thermoactinomycetaceae</taxon>
        <taxon>Planifilum</taxon>
    </lineage>
</organism>
<dbReference type="OrthoDB" id="2988895at2"/>
<dbReference type="Proteomes" id="UP000198661">
    <property type="component" value="Unassembled WGS sequence"/>
</dbReference>
<keyword evidence="3" id="KW-1185">Reference proteome</keyword>
<feature type="chain" id="PRO_5038816022" description="Sporulation lipoprotein YhcN/YlaJ (Spore_YhcN_YlaJ)" evidence="1">
    <location>
        <begin position="21"/>
        <end position="116"/>
    </location>
</feature>
<evidence type="ECO:0000313" key="2">
    <source>
        <dbReference type="EMBL" id="SFG33030.1"/>
    </source>
</evidence>
<proteinExistence type="predicted"/>
<reference evidence="2 3" key="1">
    <citation type="submission" date="2016-10" db="EMBL/GenBank/DDBJ databases">
        <authorList>
            <person name="de Groot N.N."/>
        </authorList>
    </citation>
    <scope>NUCLEOTIDE SEQUENCE [LARGE SCALE GENOMIC DNA]</scope>
    <source>
        <strain evidence="2 3">DSM 44945</strain>
    </source>
</reference>
<feature type="signal peptide" evidence="1">
    <location>
        <begin position="1"/>
        <end position="20"/>
    </location>
</feature>
<name>A0A1I2QY98_9BACL</name>
<accession>A0A1I2QY98</accession>